<feature type="binding site" description="axial binding residue" evidence="8">
    <location>
        <position position="465"/>
    </location>
    <ligand>
        <name>heme</name>
        <dbReference type="ChEBI" id="CHEBI:30413"/>
    </ligand>
    <ligandPart>
        <name>Fe</name>
        <dbReference type="ChEBI" id="CHEBI:18248"/>
    </ligandPart>
</feature>
<evidence type="ECO:0008006" key="11">
    <source>
        <dbReference type="Google" id="ProtNLM"/>
    </source>
</evidence>
<evidence type="ECO:0000256" key="7">
    <source>
        <dbReference type="ARBA" id="ARBA00023033"/>
    </source>
</evidence>
<organism evidence="9 10">
    <name type="scientific">Beauveria asiatica</name>
    <dbReference type="NCBI Taxonomy" id="1069075"/>
    <lineage>
        <taxon>Eukaryota</taxon>
        <taxon>Fungi</taxon>
        <taxon>Dikarya</taxon>
        <taxon>Ascomycota</taxon>
        <taxon>Pezizomycotina</taxon>
        <taxon>Sordariomycetes</taxon>
        <taxon>Hypocreomycetidae</taxon>
        <taxon>Hypocreales</taxon>
        <taxon>Cordycipitaceae</taxon>
        <taxon>Beauveria</taxon>
    </lineage>
</organism>
<keyword evidence="5" id="KW-0560">Oxidoreductase</keyword>
<dbReference type="Proteomes" id="UP001397290">
    <property type="component" value="Unassembled WGS sequence"/>
</dbReference>
<keyword evidence="7" id="KW-0503">Monooxygenase</keyword>
<dbReference type="EMBL" id="JAAHCF010000113">
    <property type="protein sequence ID" value="KAK8147997.1"/>
    <property type="molecule type" value="Genomic_DNA"/>
</dbReference>
<dbReference type="PANTHER" id="PTHR46300:SF7">
    <property type="entry name" value="P450, PUTATIVE (EUROFUNG)-RELATED"/>
    <property type="match status" value="1"/>
</dbReference>
<keyword evidence="4 8" id="KW-0479">Metal-binding</keyword>
<evidence type="ECO:0000256" key="5">
    <source>
        <dbReference type="ARBA" id="ARBA00023002"/>
    </source>
</evidence>
<keyword evidence="6 8" id="KW-0408">Iron</keyword>
<dbReference type="InterPro" id="IPR001128">
    <property type="entry name" value="Cyt_P450"/>
</dbReference>
<evidence type="ECO:0000256" key="4">
    <source>
        <dbReference type="ARBA" id="ARBA00022723"/>
    </source>
</evidence>
<dbReference type="InterPro" id="IPR036396">
    <property type="entry name" value="Cyt_P450_sf"/>
</dbReference>
<dbReference type="GO" id="GO:0005506">
    <property type="term" value="F:iron ion binding"/>
    <property type="evidence" value="ECO:0007669"/>
    <property type="project" value="InterPro"/>
</dbReference>
<evidence type="ECO:0000256" key="1">
    <source>
        <dbReference type="ARBA" id="ARBA00001971"/>
    </source>
</evidence>
<comment type="caution">
    <text evidence="9">The sequence shown here is derived from an EMBL/GenBank/DDBJ whole genome shotgun (WGS) entry which is preliminary data.</text>
</comment>
<evidence type="ECO:0000256" key="6">
    <source>
        <dbReference type="ARBA" id="ARBA00023004"/>
    </source>
</evidence>
<dbReference type="Gene3D" id="1.10.630.10">
    <property type="entry name" value="Cytochrome P450"/>
    <property type="match status" value="1"/>
</dbReference>
<evidence type="ECO:0000256" key="8">
    <source>
        <dbReference type="PIRSR" id="PIRSR602401-1"/>
    </source>
</evidence>
<dbReference type="GO" id="GO:0016705">
    <property type="term" value="F:oxidoreductase activity, acting on paired donors, with incorporation or reduction of molecular oxygen"/>
    <property type="evidence" value="ECO:0007669"/>
    <property type="project" value="InterPro"/>
</dbReference>
<dbReference type="InterPro" id="IPR002401">
    <property type="entry name" value="Cyt_P450_E_grp-I"/>
</dbReference>
<proteinExistence type="inferred from homology"/>
<comment type="similarity">
    <text evidence="2">Belongs to the cytochrome P450 family.</text>
</comment>
<keyword evidence="10" id="KW-1185">Reference proteome</keyword>
<comment type="cofactor">
    <cofactor evidence="1 8">
        <name>heme</name>
        <dbReference type="ChEBI" id="CHEBI:30413"/>
    </cofactor>
</comment>
<dbReference type="GO" id="GO:0020037">
    <property type="term" value="F:heme binding"/>
    <property type="evidence" value="ECO:0007669"/>
    <property type="project" value="InterPro"/>
</dbReference>
<evidence type="ECO:0000313" key="10">
    <source>
        <dbReference type="Proteomes" id="UP001397290"/>
    </source>
</evidence>
<dbReference type="InterPro" id="IPR050364">
    <property type="entry name" value="Cytochrome_P450_fung"/>
</dbReference>
<keyword evidence="3 8" id="KW-0349">Heme</keyword>
<dbReference type="Pfam" id="PF00067">
    <property type="entry name" value="p450"/>
    <property type="match status" value="1"/>
</dbReference>
<dbReference type="PANTHER" id="PTHR46300">
    <property type="entry name" value="P450, PUTATIVE (EUROFUNG)-RELATED-RELATED"/>
    <property type="match status" value="1"/>
</dbReference>
<name>A0AAW0S0P2_9HYPO</name>
<dbReference type="SUPFAM" id="SSF48264">
    <property type="entry name" value="Cytochrome P450"/>
    <property type="match status" value="1"/>
</dbReference>
<protein>
    <recommendedName>
        <fullName evidence="11">Cytochrome P450</fullName>
    </recommendedName>
</protein>
<dbReference type="PRINTS" id="PR00463">
    <property type="entry name" value="EP450I"/>
</dbReference>
<dbReference type="AlphaFoldDB" id="A0AAW0S0P2"/>
<evidence type="ECO:0000313" key="9">
    <source>
        <dbReference type="EMBL" id="KAK8147997.1"/>
    </source>
</evidence>
<dbReference type="GO" id="GO:0004497">
    <property type="term" value="F:monooxygenase activity"/>
    <property type="evidence" value="ECO:0007669"/>
    <property type="project" value="UniProtKB-KW"/>
</dbReference>
<dbReference type="CDD" id="cd11065">
    <property type="entry name" value="CYP64-like"/>
    <property type="match status" value="1"/>
</dbReference>
<reference evidence="9 10" key="1">
    <citation type="submission" date="2020-02" db="EMBL/GenBank/DDBJ databases">
        <title>Comparative genomics of the hypocrealean fungal genus Beauvera.</title>
        <authorList>
            <person name="Showalter D.N."/>
            <person name="Bushley K.E."/>
            <person name="Rehner S.A."/>
        </authorList>
    </citation>
    <scope>NUCLEOTIDE SEQUENCE [LARGE SCALE GENOMIC DNA]</scope>
    <source>
        <strain evidence="9 10">ARSEF4384</strain>
    </source>
</reference>
<evidence type="ECO:0000256" key="2">
    <source>
        <dbReference type="ARBA" id="ARBA00010617"/>
    </source>
</evidence>
<sequence length="534" mass="59983">MSILASLSLDGLSPSPSTLFLAVFIGLLLLDQLIFWGSGGYSLPPGPMRLPFIGNLLDLPPKGEPEFQHWLKHNKRYGPISSVHIMGQTVIIVHGRDAAWYLLQKCSKSTSSRPHMEFALNMCGYGNLLATQKYEDSNFRPRRRLVHQHLGTPAASERYKSLQKEQAAILMQRLRESPEQLGDHLKRFASTIVLEATYGYTLESVADPIVTIMQRLIDQVKAAFMPMAWAVDVLPALQLLPDWLPGMSFKKKAREYRQTMEDVANMPYAFVQEQMQKGTHRPSYVSRILETETATANWDDDQGSFDAGPPVRPTEEDDIKYTAATMYGAGVETSTSTLEAFILAMVLFPEVQRKAQQEIDSVVGPGRLPSPQDRASLPYTSNVVTELLRWWPVLPMGVVHTAQEDIMYNDYLIPKGAILMPMVWWFCHDPGRYADPAKFDPDRFSKDSNEPDPRGWVFGFARRICPGRFFADSGLFMAVSHILATFNITHDVDEKGQPKVVEIRHTPSVASRPVEFPFKIVARSAEHTVVSNGG</sequence>
<evidence type="ECO:0000256" key="3">
    <source>
        <dbReference type="ARBA" id="ARBA00022617"/>
    </source>
</evidence>
<accession>A0AAW0S0P2</accession>
<gene>
    <name evidence="9" type="ORF">G3M48_000587</name>
</gene>